<proteinExistence type="predicted"/>
<evidence type="ECO:0000313" key="1">
    <source>
        <dbReference type="EMBL" id="CAE0331934.1"/>
    </source>
</evidence>
<reference evidence="1" key="1">
    <citation type="submission" date="2021-01" db="EMBL/GenBank/DDBJ databases">
        <authorList>
            <person name="Corre E."/>
            <person name="Pelletier E."/>
            <person name="Niang G."/>
            <person name="Scheremetjew M."/>
            <person name="Finn R."/>
            <person name="Kale V."/>
            <person name="Holt S."/>
            <person name="Cochrane G."/>
            <person name="Meng A."/>
            <person name="Brown T."/>
            <person name="Cohen L."/>
        </authorList>
    </citation>
    <scope>NUCLEOTIDE SEQUENCE</scope>
    <source>
        <strain evidence="1">S3</strain>
    </source>
</reference>
<protein>
    <submittedName>
        <fullName evidence="1">Uncharacterized protein</fullName>
    </submittedName>
</protein>
<dbReference type="EMBL" id="HBIH01031448">
    <property type="protein sequence ID" value="CAE0331934.1"/>
    <property type="molecule type" value="Transcribed_RNA"/>
</dbReference>
<sequence>MLRIGAELAGVPVRRIVRIILIMGVRTAPGEFTKLSRRRRGIVSFLVGEPVLTVVEALFSEPFLVPSPVRRRVVFVFVRGPLLRIPWRVALLLVWRRRPRIRVLLLGVLTLDLPQQVRSVLKEVTVLEALEVGAISAFMEVVHIELADEAREVTMFEVLFQYFVLELVLVLNHKASAVGGPLDDAVRFVRHDVVGLREERRDVHLGVAPCFRAFIEGMGAVLLLGIFRRLGDPRLLGVFRSLGDGRKCHFLRLFPLRFVLAILGVGVLS</sequence>
<accession>A0A7S3N1B8</accession>
<name>A0A7S3N1B8_9SPIT</name>
<gene>
    <name evidence="1" type="ORF">SINC0208_LOCUS12570</name>
</gene>
<organism evidence="1">
    <name type="scientific">Strombidium inclinatum</name>
    <dbReference type="NCBI Taxonomy" id="197538"/>
    <lineage>
        <taxon>Eukaryota</taxon>
        <taxon>Sar</taxon>
        <taxon>Alveolata</taxon>
        <taxon>Ciliophora</taxon>
        <taxon>Intramacronucleata</taxon>
        <taxon>Spirotrichea</taxon>
        <taxon>Oligotrichia</taxon>
        <taxon>Strombidiidae</taxon>
        <taxon>Strombidium</taxon>
    </lineage>
</organism>
<dbReference type="AlphaFoldDB" id="A0A7S3N1B8"/>